<evidence type="ECO:0000313" key="2">
    <source>
        <dbReference type="Proteomes" id="UP000249135"/>
    </source>
</evidence>
<sequence length="858" mass="95543">MTQRFLKEEIKAAAHNNSTMNLQTLRKKAHKLAVLLKHGWRLRGAQKRLRASGLFDDDYYVRAHPEVAAYGGGALLHYLVYGSREGRSPHVLFDERGYRATHPEVDQEGGIALLHYLDHDDYNPNQWFDGKWYKMKYPDVSASELSPLTHYVAFGAAEGRDPSPRFSTAFYRRMNEDVATSGINPLAHFIQFGLAEGRMPVPPGHRAVEGRPVDLTEIYCIKRAAPGGQVALFVAHSPDGRLKPHVPAYLHALQLSGISVTLLVAADRPFEADESLLTQVSGLYVRRNEGLDFAAWAHVLRLERSYYDAEVLYLLNDSLIGPFNQQDLDTVVKRVNASPADVLGMTENYERAGWHLQSYFLALKAPALRSVAFQRFMLDVQTLDNKDDVINQYELRLAPTLKQAGLQCDALFVSPGVSNPTIYRWQALIDLGFPFIKVMTLRDRFDGVDIENWREVLARRGYDVGLAERTLAETKNPIKPDFDTPLVTSSGIGGETIRKLAFISPFNYDNGLGAAGRSYISALRHTGLQLNIHPVKAPFHVHRQLCPALDVRDFVGPSDVAVVHLNPEGWASVLSREQRQIIDAARHRVGLWVWETEDIPRSWNSAIERVDSIWVPSEFCANAFRAITSKSIHVIPHVVAPKDEEVVRSHLAHREKTILYIFDGSSYLTRKNPGALVRAFAAARLADRGWKLVLKTKHLKAADTAVEALRRLVAATAGAELIDRNMSRSELRRLNDTAAIYASPHSSEGFGLTIAEAMADGKLVVATDYGGSTDFLDSSCGFPVSCTLVTLTTTEGAYEKGSRWAKVDELDLARQLSRAADAHELHDDSFGQRAMARVAERLSVAAVCADIRRALATR</sequence>
<protein>
    <submittedName>
        <fullName evidence="1">Glycosyl transferase family 1</fullName>
    </submittedName>
</protein>
<dbReference type="Gene3D" id="3.40.50.2000">
    <property type="entry name" value="Glycogen Phosphorylase B"/>
    <property type="match status" value="1"/>
</dbReference>
<organism evidence="1 2">
    <name type="scientific">Variovorax paradoxus</name>
    <dbReference type="NCBI Taxonomy" id="34073"/>
    <lineage>
        <taxon>Bacteria</taxon>
        <taxon>Pseudomonadati</taxon>
        <taxon>Pseudomonadota</taxon>
        <taxon>Betaproteobacteria</taxon>
        <taxon>Burkholderiales</taxon>
        <taxon>Comamonadaceae</taxon>
        <taxon>Variovorax</taxon>
    </lineage>
</organism>
<accession>A0A2W5S4R9</accession>
<dbReference type="InterPro" id="IPR007739">
    <property type="entry name" value="RgpF"/>
</dbReference>
<dbReference type="Proteomes" id="UP000249135">
    <property type="component" value="Unassembled WGS sequence"/>
</dbReference>
<dbReference type="EMBL" id="QFPP01000011">
    <property type="protein sequence ID" value="PZQ77737.1"/>
    <property type="molecule type" value="Genomic_DNA"/>
</dbReference>
<reference evidence="1 2" key="1">
    <citation type="submission" date="2017-08" db="EMBL/GenBank/DDBJ databases">
        <title>Infants hospitalized years apart are colonized by the same room-sourced microbial strains.</title>
        <authorList>
            <person name="Brooks B."/>
            <person name="Olm M.R."/>
            <person name="Firek B.A."/>
            <person name="Baker R."/>
            <person name="Thomas B.C."/>
            <person name="Morowitz M.J."/>
            <person name="Banfield J.F."/>
        </authorList>
    </citation>
    <scope>NUCLEOTIDE SEQUENCE [LARGE SCALE GENOMIC DNA]</scope>
    <source>
        <strain evidence="1">S2_005_003_R2_41</strain>
    </source>
</reference>
<dbReference type="PANTHER" id="PTHR46656">
    <property type="entry name" value="PUTATIVE-RELATED"/>
    <property type="match status" value="1"/>
</dbReference>
<keyword evidence="1" id="KW-0808">Transferase</keyword>
<comment type="caution">
    <text evidence="1">The sequence shown here is derived from an EMBL/GenBank/DDBJ whole genome shotgun (WGS) entry which is preliminary data.</text>
</comment>
<dbReference type="Pfam" id="PF13692">
    <property type="entry name" value="Glyco_trans_1_4"/>
    <property type="match status" value="1"/>
</dbReference>
<dbReference type="GO" id="GO:0016740">
    <property type="term" value="F:transferase activity"/>
    <property type="evidence" value="ECO:0007669"/>
    <property type="project" value="UniProtKB-KW"/>
</dbReference>
<evidence type="ECO:0000313" key="1">
    <source>
        <dbReference type="EMBL" id="PZQ77737.1"/>
    </source>
</evidence>
<dbReference type="SUPFAM" id="SSF53756">
    <property type="entry name" value="UDP-Glycosyltransferase/glycogen phosphorylase"/>
    <property type="match status" value="1"/>
</dbReference>
<dbReference type="PANTHER" id="PTHR46656:SF3">
    <property type="entry name" value="PUTATIVE-RELATED"/>
    <property type="match status" value="1"/>
</dbReference>
<proteinExistence type="predicted"/>
<gene>
    <name evidence="1" type="ORF">DI563_02715</name>
</gene>
<dbReference type="Pfam" id="PF05045">
    <property type="entry name" value="RgpF"/>
    <property type="match status" value="1"/>
</dbReference>
<dbReference type="AlphaFoldDB" id="A0A2W5S4R9"/>
<name>A0A2W5S4R9_VARPD</name>